<name>A0ABU5EEH1_9PROT</name>
<gene>
    <name evidence="2" type="ORF">SMD27_17165</name>
</gene>
<reference evidence="2 3" key="1">
    <citation type="journal article" date="2016" name="Antonie Van Leeuwenhoek">
        <title>Dongia soli sp. nov., isolated from soil from Dokdo, Korea.</title>
        <authorList>
            <person name="Kim D.U."/>
            <person name="Lee H."/>
            <person name="Kim H."/>
            <person name="Kim S.G."/>
            <person name="Ka J.O."/>
        </authorList>
    </citation>
    <scope>NUCLEOTIDE SEQUENCE [LARGE SCALE GENOMIC DNA]</scope>
    <source>
        <strain evidence="2 3">D78</strain>
    </source>
</reference>
<dbReference type="RefSeq" id="WP_320509650.1">
    <property type="nucleotide sequence ID" value="NZ_JAXCLW010000005.1"/>
</dbReference>
<evidence type="ECO:0000313" key="3">
    <source>
        <dbReference type="Proteomes" id="UP001279642"/>
    </source>
</evidence>
<keyword evidence="3" id="KW-1185">Reference proteome</keyword>
<dbReference type="SUPFAM" id="SSF69754">
    <property type="entry name" value="Ribosome binding protein Y (YfiA homologue)"/>
    <property type="match status" value="1"/>
</dbReference>
<evidence type="ECO:0000256" key="1">
    <source>
        <dbReference type="SAM" id="MobiDB-lite"/>
    </source>
</evidence>
<evidence type="ECO:0000313" key="2">
    <source>
        <dbReference type="EMBL" id="MDY0884577.1"/>
    </source>
</evidence>
<comment type="caution">
    <text evidence="2">The sequence shown here is derived from an EMBL/GenBank/DDBJ whole genome shotgun (WGS) entry which is preliminary data.</text>
</comment>
<dbReference type="Gene3D" id="3.30.160.100">
    <property type="entry name" value="Ribosome hibernation promotion factor-like"/>
    <property type="match status" value="1"/>
</dbReference>
<protein>
    <submittedName>
        <fullName evidence="2">HPF/RaiA family ribosome-associated protein</fullName>
    </submittedName>
</protein>
<dbReference type="Gene3D" id="2.40.50.140">
    <property type="entry name" value="Nucleic acid-binding proteins"/>
    <property type="match status" value="1"/>
</dbReference>
<accession>A0ABU5EEH1</accession>
<dbReference type="Proteomes" id="UP001279642">
    <property type="component" value="Unassembled WGS sequence"/>
</dbReference>
<feature type="region of interest" description="Disordered" evidence="1">
    <location>
        <begin position="170"/>
        <end position="192"/>
    </location>
</feature>
<dbReference type="InterPro" id="IPR012340">
    <property type="entry name" value="NA-bd_OB-fold"/>
</dbReference>
<proteinExistence type="predicted"/>
<organism evidence="2 3">
    <name type="scientific">Dongia soli</name>
    <dbReference type="NCBI Taxonomy" id="600628"/>
    <lineage>
        <taxon>Bacteria</taxon>
        <taxon>Pseudomonadati</taxon>
        <taxon>Pseudomonadota</taxon>
        <taxon>Alphaproteobacteria</taxon>
        <taxon>Rhodospirillales</taxon>
        <taxon>Dongiaceae</taxon>
        <taxon>Dongia</taxon>
    </lineage>
</organism>
<dbReference type="Pfam" id="PF02482">
    <property type="entry name" value="Ribosomal_S30AE"/>
    <property type="match status" value="1"/>
</dbReference>
<dbReference type="EMBL" id="JAXCLW010000005">
    <property type="protein sequence ID" value="MDY0884577.1"/>
    <property type="molecule type" value="Genomic_DNA"/>
</dbReference>
<dbReference type="InterPro" id="IPR003489">
    <property type="entry name" value="RHF/RaiA"/>
</dbReference>
<dbReference type="InterPro" id="IPR036567">
    <property type="entry name" value="RHF-like"/>
</dbReference>
<dbReference type="SUPFAM" id="SSF50249">
    <property type="entry name" value="Nucleic acid-binding proteins"/>
    <property type="match status" value="1"/>
</dbReference>
<feature type="compositionally biased region" description="Polar residues" evidence="1">
    <location>
        <begin position="178"/>
        <end position="192"/>
    </location>
</feature>
<sequence length="192" mass="21428">MEKPLQIAFKNLDNSPHLETLIRDRVDRLERFFPRLIGCRVVVELRNKSSNAKSPLGISIELDVPGRPTIVAKKSDERRDAKGDSLAVVNQAFDAAQRQLEDVSRVIARDVKQHEGAGETGCIREIMPLEDYGFIEIREGDSLYFTRNAVIDGRFDDIKPGMMVHVTRATTEGPMGPQASSVRLQSAPQSMP</sequence>